<keyword evidence="3" id="KW-1003">Cell membrane</keyword>
<feature type="transmembrane region" description="Helical" evidence="7">
    <location>
        <begin position="115"/>
        <end position="136"/>
    </location>
</feature>
<dbReference type="GO" id="GO:0005886">
    <property type="term" value="C:plasma membrane"/>
    <property type="evidence" value="ECO:0007669"/>
    <property type="project" value="UniProtKB-SubCell"/>
</dbReference>
<dbReference type="PANTHER" id="PTHR30250:SF10">
    <property type="entry name" value="LIPOPOLYSACCHARIDE BIOSYNTHESIS PROTEIN WZXC"/>
    <property type="match status" value="1"/>
</dbReference>
<dbReference type="CDD" id="cd13127">
    <property type="entry name" value="MATE_tuaB_like"/>
    <property type="match status" value="1"/>
</dbReference>
<dbReference type="RefSeq" id="WP_199017771.1">
    <property type="nucleotide sequence ID" value="NZ_JAELUP010000005.1"/>
</dbReference>
<feature type="transmembrane region" description="Helical" evidence="7">
    <location>
        <begin position="423"/>
        <end position="440"/>
    </location>
</feature>
<evidence type="ECO:0000313" key="9">
    <source>
        <dbReference type="Proteomes" id="UP000640274"/>
    </source>
</evidence>
<evidence type="ECO:0000256" key="6">
    <source>
        <dbReference type="ARBA" id="ARBA00023136"/>
    </source>
</evidence>
<feature type="transmembrane region" description="Helical" evidence="7">
    <location>
        <begin position="446"/>
        <end position="464"/>
    </location>
</feature>
<feature type="transmembrane region" description="Helical" evidence="7">
    <location>
        <begin position="80"/>
        <end position="103"/>
    </location>
</feature>
<feature type="transmembrane region" description="Helical" evidence="7">
    <location>
        <begin position="298"/>
        <end position="318"/>
    </location>
</feature>
<dbReference type="PANTHER" id="PTHR30250">
    <property type="entry name" value="PST FAMILY PREDICTED COLANIC ACID TRANSPORTER"/>
    <property type="match status" value="1"/>
</dbReference>
<proteinExistence type="inferred from homology"/>
<feature type="transmembrane region" description="Helical" evidence="7">
    <location>
        <begin position="12"/>
        <end position="36"/>
    </location>
</feature>
<keyword evidence="4 7" id="KW-0812">Transmembrane</keyword>
<keyword evidence="5 7" id="KW-1133">Transmembrane helix</keyword>
<feature type="transmembrane region" description="Helical" evidence="7">
    <location>
        <begin position="174"/>
        <end position="192"/>
    </location>
</feature>
<dbReference type="InterPro" id="IPR050833">
    <property type="entry name" value="Poly_Biosynth_Transport"/>
</dbReference>
<evidence type="ECO:0000256" key="3">
    <source>
        <dbReference type="ARBA" id="ARBA00022475"/>
    </source>
</evidence>
<dbReference type="Proteomes" id="UP000640274">
    <property type="component" value="Unassembled WGS sequence"/>
</dbReference>
<sequence>MSELKNQTLSGFKWNGLLVFTNLILNSLMIFILGYILEPGDFGLRAIIIFVLGLSKIITDFGISQAIIQHEQVTRTELNSIFTVNVLSGVIMFLCVNLSASLLAEYYGAGELKALLHSASLLFLIEPLGVVFIALLEKRLQFKQLALINMNKTWIMNVTIILFALLGFQVYSFIIGQFLSSLFIIISLFWIFRKNKDWFPTLYLNFRSLKPYYAFGIYVSGKNILNYFGRNFDELIVGKLLGIDLLGYYSFAKQVLDRVIDLVIQISTKVTYPVFCKIHQGENAVVQFRKMYYKMTHLVASAGLPVFAILFLVIPTAVPVVFGDKWEPSIIVMQVLALKGMVDILSAGFATNALYAHHSSKTAFYVDLILLPVRLITLVIACYYGLSAVAIAYLLFVFLKAGILQVQVNRVCHMSWGEYLSQLRSPFLIACGLTIISYGVQQFIDQLWLTVFIVPVYATLYVLLTYRFNPAIYKEVANEVRPMFNKLFKRKQKNIIRDGMGM</sequence>
<evidence type="ECO:0000256" key="2">
    <source>
        <dbReference type="ARBA" id="ARBA00007430"/>
    </source>
</evidence>
<name>A0A934J2H7_9BACL</name>
<dbReference type="AlphaFoldDB" id="A0A934J2H7"/>
<comment type="subcellular location">
    <subcellularLocation>
        <location evidence="1">Cell membrane</location>
        <topology evidence="1">Multi-pass membrane protein</topology>
    </subcellularLocation>
</comment>
<dbReference type="Pfam" id="PF13440">
    <property type="entry name" value="Polysacc_synt_3"/>
    <property type="match status" value="1"/>
</dbReference>
<evidence type="ECO:0000256" key="4">
    <source>
        <dbReference type="ARBA" id="ARBA00022692"/>
    </source>
</evidence>
<comment type="caution">
    <text evidence="8">The sequence shown here is derived from an EMBL/GenBank/DDBJ whole genome shotgun (WGS) entry which is preliminary data.</text>
</comment>
<organism evidence="8 9">
    <name type="scientific">Paenibacillus roseus</name>
    <dbReference type="NCBI Taxonomy" id="2798579"/>
    <lineage>
        <taxon>Bacteria</taxon>
        <taxon>Bacillati</taxon>
        <taxon>Bacillota</taxon>
        <taxon>Bacilli</taxon>
        <taxon>Bacillales</taxon>
        <taxon>Paenibacillaceae</taxon>
        <taxon>Paenibacillus</taxon>
    </lineage>
</organism>
<reference evidence="8" key="1">
    <citation type="submission" date="2020-12" db="EMBL/GenBank/DDBJ databases">
        <authorList>
            <person name="Huq M.A."/>
        </authorList>
    </citation>
    <scope>NUCLEOTIDE SEQUENCE</scope>
    <source>
        <strain evidence="8">MAHUQ-46</strain>
    </source>
</reference>
<evidence type="ECO:0000313" key="8">
    <source>
        <dbReference type="EMBL" id="MBJ6360258.1"/>
    </source>
</evidence>
<evidence type="ECO:0000256" key="5">
    <source>
        <dbReference type="ARBA" id="ARBA00022989"/>
    </source>
</evidence>
<dbReference type="EMBL" id="JAELUP010000005">
    <property type="protein sequence ID" value="MBJ6360258.1"/>
    <property type="molecule type" value="Genomic_DNA"/>
</dbReference>
<keyword evidence="6 7" id="KW-0472">Membrane</keyword>
<dbReference type="NCBIfam" id="NF007773">
    <property type="entry name" value="PRK10459.1"/>
    <property type="match status" value="1"/>
</dbReference>
<feature type="transmembrane region" description="Helical" evidence="7">
    <location>
        <begin position="42"/>
        <end position="59"/>
    </location>
</feature>
<gene>
    <name evidence="8" type="ORF">JFN88_02840</name>
</gene>
<accession>A0A934J2H7</accession>
<keyword evidence="9" id="KW-1185">Reference proteome</keyword>
<feature type="transmembrane region" description="Helical" evidence="7">
    <location>
        <begin position="148"/>
        <end position="168"/>
    </location>
</feature>
<comment type="similarity">
    <text evidence="2">Belongs to the polysaccharide synthase family.</text>
</comment>
<protein>
    <submittedName>
        <fullName evidence="8">MOP flippase family protein</fullName>
    </submittedName>
</protein>
<evidence type="ECO:0000256" key="1">
    <source>
        <dbReference type="ARBA" id="ARBA00004651"/>
    </source>
</evidence>
<evidence type="ECO:0000256" key="7">
    <source>
        <dbReference type="SAM" id="Phobius"/>
    </source>
</evidence>